<dbReference type="SUPFAM" id="SSF52743">
    <property type="entry name" value="Subtilisin-like"/>
    <property type="match status" value="1"/>
</dbReference>
<dbReference type="Gene3D" id="3.40.50.200">
    <property type="entry name" value="Peptidase S8/S53 domain"/>
    <property type="match status" value="1"/>
</dbReference>
<proteinExistence type="inferred from homology"/>
<organism evidence="7 8">
    <name type="scientific">Heliomicrobium gestii</name>
    <name type="common">Heliobacterium gestii</name>
    <dbReference type="NCBI Taxonomy" id="2699"/>
    <lineage>
        <taxon>Bacteria</taxon>
        <taxon>Bacillati</taxon>
        <taxon>Bacillota</taxon>
        <taxon>Clostridia</taxon>
        <taxon>Eubacteriales</taxon>
        <taxon>Heliobacteriaceae</taxon>
        <taxon>Heliomicrobium</taxon>
    </lineage>
</organism>
<dbReference type="InterPro" id="IPR015500">
    <property type="entry name" value="Peptidase_S8_subtilisin-rel"/>
</dbReference>
<feature type="active site" description="Charge relay system" evidence="5">
    <location>
        <position position="127"/>
    </location>
</feature>
<dbReference type="Proteomes" id="UP000471031">
    <property type="component" value="Unassembled WGS sequence"/>
</dbReference>
<dbReference type="Pfam" id="PF00082">
    <property type="entry name" value="Peptidase_S8"/>
    <property type="match status" value="1"/>
</dbReference>
<evidence type="ECO:0000256" key="3">
    <source>
        <dbReference type="ARBA" id="ARBA00022801"/>
    </source>
</evidence>
<dbReference type="GO" id="GO:0004252">
    <property type="term" value="F:serine-type endopeptidase activity"/>
    <property type="evidence" value="ECO:0007669"/>
    <property type="project" value="UniProtKB-UniRule"/>
</dbReference>
<feature type="active site" description="Charge relay system" evidence="5">
    <location>
        <position position="85"/>
    </location>
</feature>
<dbReference type="EMBL" id="WXEX01000006">
    <property type="protein sequence ID" value="MZP43134.1"/>
    <property type="molecule type" value="Genomic_DNA"/>
</dbReference>
<dbReference type="Gene3D" id="2.60.120.380">
    <property type="match status" value="1"/>
</dbReference>
<dbReference type="AlphaFoldDB" id="A0A845LCP8"/>
<dbReference type="PRINTS" id="PR00723">
    <property type="entry name" value="SUBTILISIN"/>
</dbReference>
<dbReference type="SUPFAM" id="SSF49785">
    <property type="entry name" value="Galactose-binding domain-like"/>
    <property type="match status" value="1"/>
</dbReference>
<feature type="active site" description="Charge relay system" evidence="5">
    <location>
        <position position="314"/>
    </location>
</feature>
<evidence type="ECO:0000256" key="5">
    <source>
        <dbReference type="PROSITE-ProRule" id="PRU01240"/>
    </source>
</evidence>
<evidence type="ECO:0000256" key="2">
    <source>
        <dbReference type="ARBA" id="ARBA00022737"/>
    </source>
</evidence>
<dbReference type="InterPro" id="IPR008979">
    <property type="entry name" value="Galactose-bd-like_sf"/>
</dbReference>
<reference evidence="7 8" key="1">
    <citation type="submission" date="2020-01" db="EMBL/GenBank/DDBJ databases">
        <title>Whole genome sequence of Heliobacterium gestii DSM 11169.</title>
        <authorList>
            <person name="Kyndt J.A."/>
            <person name="Meyer T.E."/>
        </authorList>
    </citation>
    <scope>NUCLEOTIDE SEQUENCE [LARGE SCALE GENOMIC DNA]</scope>
    <source>
        <strain evidence="7 8">DSM 11169</strain>
    </source>
</reference>
<dbReference type="PIRSF" id="PIRSF037899">
    <property type="entry name" value="Subtilisin_rel_Moth_2364"/>
    <property type="match status" value="1"/>
</dbReference>
<keyword evidence="8" id="KW-1185">Reference proteome</keyword>
<gene>
    <name evidence="7" type="ORF">GTO89_08805</name>
</gene>
<protein>
    <submittedName>
        <fullName evidence="7">S8 family serine peptidase</fullName>
    </submittedName>
</protein>
<dbReference type="InterPro" id="IPR000209">
    <property type="entry name" value="Peptidase_S8/S53_dom"/>
</dbReference>
<dbReference type="InterPro" id="IPR017313">
    <property type="entry name" value="Moth2364"/>
</dbReference>
<dbReference type="CDD" id="cd04842">
    <property type="entry name" value="Peptidases_S8_Kp43_protease"/>
    <property type="match status" value="1"/>
</dbReference>
<comment type="similarity">
    <text evidence="5">Belongs to the peptidase S8 family.</text>
</comment>
<comment type="caution">
    <text evidence="7">The sequence shown here is derived from an EMBL/GenBank/DDBJ whole genome shotgun (WGS) entry which is preliminary data.</text>
</comment>
<dbReference type="PANTHER" id="PTHR43399:SF5">
    <property type="entry name" value="PEPTIDASE S8 FAMILY WITH PROTEASE-ASSOCIATED DOMAIN"/>
    <property type="match status" value="1"/>
</dbReference>
<dbReference type="PANTHER" id="PTHR43399">
    <property type="entry name" value="SUBTILISIN-RELATED"/>
    <property type="match status" value="1"/>
</dbReference>
<dbReference type="OrthoDB" id="900053at2"/>
<dbReference type="Pfam" id="PF00395">
    <property type="entry name" value="SLH"/>
    <property type="match status" value="1"/>
</dbReference>
<evidence type="ECO:0000256" key="1">
    <source>
        <dbReference type="ARBA" id="ARBA00022670"/>
    </source>
</evidence>
<dbReference type="InterPro" id="IPR036852">
    <property type="entry name" value="Peptidase_S8/S53_dom_sf"/>
</dbReference>
<dbReference type="RefSeq" id="WP_161261700.1">
    <property type="nucleotide sequence ID" value="NZ_JAFBDC010000005.1"/>
</dbReference>
<keyword evidence="2" id="KW-0677">Repeat</keyword>
<sequence>MKRVGSLGRSIAMGLILVLTWGGLPMGKSAFAAGAPTAATATTQARPELLNDRTRDIIGASLVAVPEVIHKKGIQGQGEVIAIADSGLDSGNMNDLHPDFKSLPGNVPKVLNIKSWADGPIADDSGHGTHMAGIAAGTGAASQGKYRGVAPQASLYIQGIIDKSGQVAPPEDISKLYEPAYKANAHIHVDGWGTPGNTYNKTALETDRFSFLHKDFLAVFGAGNRGPDPNSLTCEGTSKNALVVGASASARPNGSSGGGDIQQMAELSSRGPTTDGRIKPDLLAPGMAIISTAPRLPGVPEDEEHLYRRMQGTSMAAAATGGATALLRQYYREIEDRNPSAALLKAALINGARNYTENKSADKTTFGLLDVGRTILSLNERSFSSIDDVEGIGPDGKKSYEVKAWTDQAPLKITLAWTDPIDQEGRLVNDLDVTVTAPDGTTYTGNAHMGIIGRDQKNNVEQVIIAKPQSGTYRVTVTGARITVDQQPFALVMGQPLLESSPSGNASLQEMTRNQSVALQWVFNDQLKKEAEATFPRGTQFYQSPRCIYAMSRAVRLQGAEVAVAGGKNYILPIEPRLADHAYALDTAAKITVNGQGTPIWPVEAKGAAAFVWIHPGSQKAMQVDAVYQKTEGRLEQWSTEKEELTLIGDKKVYHASPGLPIHTVIKPEGEAFVPGPILTNRQADTILPGSQVRLTIDPQRQEVTQIESVRTVVQGLLTKSPDRDQMEMEGYGALPVLSGATIRRNGEKVDLRELRSGDYLQANLVGQDKKAYGVAATSESLWGKIVFASAKDRLIYFTDQFQRLHRCELKPDAVLQRWDMPVDLTAIPIDAWGWMTLGSDNKIQALRIIESAAPRMALVQQYDKRKKEIVTAKNERIPLFSLTAVTKQGLPVPAELIASGATIQWSPIAEPASAGAHYAGAVTVAGTGKPSNEPQITLSTSLIPVDQQLFILGKTNGTDIWIYPSLGNEKIHVPVLANGEYAWWTVPSPGESGYQIVATSAGGQVIGRYMTIPKRNGGELKDLSGHWAEKSLTHLWRRGIIRGYPDRTFRPDEPIDRQELRLLYGRLFGGDETSAAESGFWMQPGVVTGKQLLQFVQEKRARMGFPDRFSDGSQVEESESLKSDEPATRALAAVLLDELIRKIDRYKQMESGQ</sequence>
<evidence type="ECO:0000313" key="8">
    <source>
        <dbReference type="Proteomes" id="UP000471031"/>
    </source>
</evidence>
<evidence type="ECO:0000313" key="7">
    <source>
        <dbReference type="EMBL" id="MZP43134.1"/>
    </source>
</evidence>
<keyword evidence="4 5" id="KW-0720">Serine protease</keyword>
<evidence type="ECO:0000256" key="4">
    <source>
        <dbReference type="ARBA" id="ARBA00022825"/>
    </source>
</evidence>
<dbReference type="GO" id="GO:0006508">
    <property type="term" value="P:proteolysis"/>
    <property type="evidence" value="ECO:0007669"/>
    <property type="project" value="UniProtKB-KW"/>
</dbReference>
<keyword evidence="1 5" id="KW-0645">Protease</keyword>
<feature type="domain" description="SLH" evidence="6">
    <location>
        <begin position="1016"/>
        <end position="1079"/>
    </location>
</feature>
<dbReference type="PROSITE" id="PS51272">
    <property type="entry name" value="SLH"/>
    <property type="match status" value="1"/>
</dbReference>
<keyword evidence="3 5" id="KW-0378">Hydrolase</keyword>
<name>A0A845LCP8_HELGE</name>
<accession>A0A845LCP8</accession>
<evidence type="ECO:0000259" key="6">
    <source>
        <dbReference type="PROSITE" id="PS51272"/>
    </source>
</evidence>
<dbReference type="InterPro" id="IPR034058">
    <property type="entry name" value="TagA/B/C/D_pept_dom"/>
</dbReference>
<dbReference type="InterPro" id="IPR051048">
    <property type="entry name" value="Peptidase_S8/S53_subtilisin"/>
</dbReference>
<dbReference type="InterPro" id="IPR001119">
    <property type="entry name" value="SLH_dom"/>
</dbReference>
<dbReference type="PROSITE" id="PS51892">
    <property type="entry name" value="SUBTILASE"/>
    <property type="match status" value="1"/>
</dbReference>